<dbReference type="Pfam" id="PF00584">
    <property type="entry name" value="SecE"/>
    <property type="match status" value="1"/>
</dbReference>
<evidence type="ECO:0000256" key="5">
    <source>
        <dbReference type="ARBA" id="ARBA00022927"/>
    </source>
</evidence>
<comment type="subunit">
    <text evidence="9">Component of the Sec protein translocase complex. Heterotrimer consisting of SecY, SecE and SecG subunits. The heterotrimers can form oligomers, although 1 heterotrimer is thought to be able to translocate proteins. Interacts with the ribosome. Interacts with SecDF, and other proteins may be involved. Interacts with SecA.</text>
</comment>
<protein>
    <recommendedName>
        <fullName evidence="9">Protein translocase subunit SecE</fullName>
    </recommendedName>
</protein>
<sequence length="69" mass="7716">MSRLMAKSNPFTFLQQVRSETLKVSWPSRRETMITTVTVFVMAIVAALFFLAVDQILAEAVRLLLAIGS</sequence>
<keyword evidence="3 9" id="KW-1003">Cell membrane</keyword>
<keyword evidence="2 9" id="KW-0813">Transport</keyword>
<comment type="function">
    <text evidence="9">Essential subunit of the Sec protein translocation channel SecYEG. Clamps together the 2 halves of SecY. May contact the channel plug during translocation.</text>
</comment>
<keyword evidence="7 9" id="KW-0811">Translocation</keyword>
<gene>
    <name evidence="9 10" type="primary">secE</name>
    <name evidence="10" type="ORF">HDIA_1502</name>
</gene>
<dbReference type="EMBL" id="LT960614">
    <property type="protein sequence ID" value="SON55043.1"/>
    <property type="molecule type" value="Genomic_DNA"/>
</dbReference>
<dbReference type="InterPro" id="IPR005807">
    <property type="entry name" value="SecE_bac"/>
</dbReference>
<keyword evidence="6 9" id="KW-1133">Transmembrane helix</keyword>
<comment type="similarity">
    <text evidence="9">Belongs to the SecE/SEC61-gamma family.</text>
</comment>
<dbReference type="GO" id="GO:0008320">
    <property type="term" value="F:protein transmembrane transporter activity"/>
    <property type="evidence" value="ECO:0007669"/>
    <property type="project" value="UniProtKB-UniRule"/>
</dbReference>
<accession>A0A2C9D482</accession>
<keyword evidence="4 9" id="KW-0812">Transmembrane</keyword>
<evidence type="ECO:0000256" key="9">
    <source>
        <dbReference type="HAMAP-Rule" id="MF_00422"/>
    </source>
</evidence>
<dbReference type="Proteomes" id="UP000223606">
    <property type="component" value="Chromosome 1"/>
</dbReference>
<evidence type="ECO:0000313" key="11">
    <source>
        <dbReference type="Proteomes" id="UP000223606"/>
    </source>
</evidence>
<keyword evidence="11" id="KW-1185">Reference proteome</keyword>
<dbReference type="HAMAP" id="MF_00422">
    <property type="entry name" value="SecE"/>
    <property type="match status" value="1"/>
</dbReference>
<evidence type="ECO:0000256" key="2">
    <source>
        <dbReference type="ARBA" id="ARBA00022448"/>
    </source>
</evidence>
<proteinExistence type="inferred from homology"/>
<dbReference type="PANTHER" id="PTHR33910">
    <property type="entry name" value="PROTEIN TRANSLOCASE SUBUNIT SECE"/>
    <property type="match status" value="1"/>
</dbReference>
<dbReference type="NCBIfam" id="TIGR00964">
    <property type="entry name" value="secE_bact"/>
    <property type="match status" value="1"/>
</dbReference>
<evidence type="ECO:0000256" key="8">
    <source>
        <dbReference type="ARBA" id="ARBA00023136"/>
    </source>
</evidence>
<keyword evidence="5 9" id="KW-0653">Protein transport</keyword>
<feature type="transmembrane region" description="Helical" evidence="9">
    <location>
        <begin position="33"/>
        <end position="53"/>
    </location>
</feature>
<evidence type="ECO:0000256" key="1">
    <source>
        <dbReference type="ARBA" id="ARBA00004370"/>
    </source>
</evidence>
<dbReference type="GO" id="GO:0043952">
    <property type="term" value="P:protein transport by the Sec complex"/>
    <property type="evidence" value="ECO:0007669"/>
    <property type="project" value="UniProtKB-UniRule"/>
</dbReference>
<dbReference type="AlphaFoldDB" id="A0A2C9D482"/>
<evidence type="ECO:0000256" key="3">
    <source>
        <dbReference type="ARBA" id="ARBA00022475"/>
    </source>
</evidence>
<dbReference type="GO" id="GO:0009306">
    <property type="term" value="P:protein secretion"/>
    <property type="evidence" value="ECO:0007669"/>
    <property type="project" value="UniProtKB-UniRule"/>
</dbReference>
<evidence type="ECO:0000256" key="7">
    <source>
        <dbReference type="ARBA" id="ARBA00023010"/>
    </source>
</evidence>
<dbReference type="GO" id="GO:0006605">
    <property type="term" value="P:protein targeting"/>
    <property type="evidence" value="ECO:0007669"/>
    <property type="project" value="UniProtKB-UniRule"/>
</dbReference>
<dbReference type="Gene3D" id="1.20.5.1030">
    <property type="entry name" value="Preprotein translocase secy subunit"/>
    <property type="match status" value="1"/>
</dbReference>
<dbReference type="KEGG" id="hdi:HDIA_1502"/>
<name>A0A2C9D482_9HYPH</name>
<dbReference type="PANTHER" id="PTHR33910:SF1">
    <property type="entry name" value="PROTEIN TRANSLOCASE SUBUNIT SECE"/>
    <property type="match status" value="1"/>
</dbReference>
<evidence type="ECO:0000256" key="6">
    <source>
        <dbReference type="ARBA" id="ARBA00022989"/>
    </source>
</evidence>
<organism evidence="10 11">
    <name type="scientific">Hartmannibacter diazotrophicus</name>
    <dbReference type="NCBI Taxonomy" id="1482074"/>
    <lineage>
        <taxon>Bacteria</taxon>
        <taxon>Pseudomonadati</taxon>
        <taxon>Pseudomonadota</taxon>
        <taxon>Alphaproteobacteria</taxon>
        <taxon>Hyphomicrobiales</taxon>
        <taxon>Pleomorphomonadaceae</taxon>
        <taxon>Hartmannibacter</taxon>
    </lineage>
</organism>
<dbReference type="InterPro" id="IPR001901">
    <property type="entry name" value="Translocase_SecE/Sec61-g"/>
</dbReference>
<dbReference type="GO" id="GO:0005886">
    <property type="term" value="C:plasma membrane"/>
    <property type="evidence" value="ECO:0007669"/>
    <property type="project" value="UniProtKB-SubCell"/>
</dbReference>
<evidence type="ECO:0000313" key="10">
    <source>
        <dbReference type="EMBL" id="SON55043.1"/>
    </source>
</evidence>
<dbReference type="InterPro" id="IPR038379">
    <property type="entry name" value="SecE_sf"/>
</dbReference>
<comment type="subcellular location">
    <subcellularLocation>
        <location evidence="9">Cell membrane</location>
        <topology evidence="9">Single-pass membrane protein</topology>
    </subcellularLocation>
    <subcellularLocation>
        <location evidence="1">Membrane</location>
    </subcellularLocation>
</comment>
<evidence type="ECO:0000256" key="4">
    <source>
        <dbReference type="ARBA" id="ARBA00022692"/>
    </source>
</evidence>
<dbReference type="GO" id="GO:0065002">
    <property type="term" value="P:intracellular protein transmembrane transport"/>
    <property type="evidence" value="ECO:0007669"/>
    <property type="project" value="UniProtKB-UniRule"/>
</dbReference>
<keyword evidence="8 9" id="KW-0472">Membrane</keyword>
<reference evidence="11" key="1">
    <citation type="submission" date="2017-09" db="EMBL/GenBank/DDBJ databases">
        <title>Genome sequence of Nannocystis excedens DSM 71.</title>
        <authorList>
            <person name="Blom J."/>
        </authorList>
    </citation>
    <scope>NUCLEOTIDE SEQUENCE [LARGE SCALE GENOMIC DNA]</scope>
    <source>
        <strain evidence="11">type strain: E19</strain>
    </source>
</reference>